<dbReference type="PANTHER" id="PTHR33184">
    <property type="entry name" value="PROTEIN TAPETUM DETERMINANT 1-LIKE-RELATED"/>
    <property type="match status" value="1"/>
</dbReference>
<dbReference type="PANTHER" id="PTHR33184:SF72">
    <property type="entry name" value="BETA-1,3-N-ACETYLGLUCOSAMINYLTRANSFERASE FAMILY PROTEIN"/>
    <property type="match status" value="1"/>
</dbReference>
<proteinExistence type="predicted"/>
<dbReference type="STRING" id="3775.A0A1Q3AXW7"/>
<dbReference type="FunCoup" id="A0A1Q3AXW7">
    <property type="interactions" value="51"/>
</dbReference>
<dbReference type="AlphaFoldDB" id="A0A1Q3AXW7"/>
<organism evidence="2 3">
    <name type="scientific">Cephalotus follicularis</name>
    <name type="common">Albany pitcher plant</name>
    <dbReference type="NCBI Taxonomy" id="3775"/>
    <lineage>
        <taxon>Eukaryota</taxon>
        <taxon>Viridiplantae</taxon>
        <taxon>Streptophyta</taxon>
        <taxon>Embryophyta</taxon>
        <taxon>Tracheophyta</taxon>
        <taxon>Spermatophyta</taxon>
        <taxon>Magnoliopsida</taxon>
        <taxon>eudicotyledons</taxon>
        <taxon>Gunneridae</taxon>
        <taxon>Pentapetalae</taxon>
        <taxon>rosids</taxon>
        <taxon>fabids</taxon>
        <taxon>Oxalidales</taxon>
        <taxon>Cephalotaceae</taxon>
        <taxon>Cephalotus</taxon>
    </lineage>
</organism>
<protein>
    <submittedName>
        <fullName evidence="2">Uncharacterized protein</fullName>
    </submittedName>
</protein>
<sequence>MCQDCSMDDLLIRQTPSGGKVEAKPEFEVSVLNECPCLQGNIILACNGFQSVKHIDPLVLVKSGNECLLNNGSSLGPFGMQTFSYAWDSLFPFDPVSSKIDCH</sequence>
<accession>A0A1Q3AXW7</accession>
<keyword evidence="3" id="KW-1185">Reference proteome</keyword>
<keyword evidence="1" id="KW-0732">Signal</keyword>
<evidence type="ECO:0000256" key="1">
    <source>
        <dbReference type="ARBA" id="ARBA00022729"/>
    </source>
</evidence>
<evidence type="ECO:0000313" key="2">
    <source>
        <dbReference type="EMBL" id="GAV60548.1"/>
    </source>
</evidence>
<name>A0A1Q3AXW7_CEPFO</name>
<dbReference type="EMBL" id="BDDD01000156">
    <property type="protein sequence ID" value="GAV60548.1"/>
    <property type="molecule type" value="Genomic_DNA"/>
</dbReference>
<comment type="caution">
    <text evidence="2">The sequence shown here is derived from an EMBL/GenBank/DDBJ whole genome shotgun (WGS) entry which is preliminary data.</text>
</comment>
<dbReference type="Proteomes" id="UP000187406">
    <property type="component" value="Unassembled WGS sequence"/>
</dbReference>
<gene>
    <name evidence="2" type="ORF">CFOL_v3_04078</name>
</gene>
<dbReference type="GO" id="GO:0001709">
    <property type="term" value="P:cell fate determination"/>
    <property type="evidence" value="ECO:0007669"/>
    <property type="project" value="TreeGrafter"/>
</dbReference>
<evidence type="ECO:0000313" key="3">
    <source>
        <dbReference type="Proteomes" id="UP000187406"/>
    </source>
</evidence>
<dbReference type="InterPro" id="IPR040361">
    <property type="entry name" value="TPD1"/>
</dbReference>
<dbReference type="Pfam" id="PF24068">
    <property type="entry name" value="TPD1_C"/>
    <property type="match status" value="1"/>
</dbReference>
<reference evidence="3" key="1">
    <citation type="submission" date="2016-04" db="EMBL/GenBank/DDBJ databases">
        <title>Cephalotus genome sequencing.</title>
        <authorList>
            <person name="Fukushima K."/>
            <person name="Hasebe M."/>
            <person name="Fang X."/>
        </authorList>
    </citation>
    <scope>NUCLEOTIDE SEQUENCE [LARGE SCALE GENOMIC DNA]</scope>
    <source>
        <strain evidence="3">cv. St1</strain>
    </source>
</reference>
<dbReference type="OrthoDB" id="603213at2759"/>
<dbReference type="InParanoid" id="A0A1Q3AXW7"/>